<accession>A0A8B6D976</accession>
<dbReference type="Pfam" id="PF00619">
    <property type="entry name" value="CARD"/>
    <property type="match status" value="1"/>
</dbReference>
<feature type="domain" description="CARD" evidence="2">
    <location>
        <begin position="246"/>
        <end position="302"/>
    </location>
</feature>
<keyword evidence="4" id="KW-1185">Reference proteome</keyword>
<dbReference type="EMBL" id="UYJE01003165">
    <property type="protein sequence ID" value="VDI17083.1"/>
    <property type="molecule type" value="Genomic_DNA"/>
</dbReference>
<dbReference type="InterPro" id="IPR001315">
    <property type="entry name" value="CARD"/>
</dbReference>
<dbReference type="GO" id="GO:0002020">
    <property type="term" value="F:protease binding"/>
    <property type="evidence" value="ECO:0007669"/>
    <property type="project" value="InterPro"/>
</dbReference>
<dbReference type="InterPro" id="IPR011029">
    <property type="entry name" value="DEATH-like_dom_sf"/>
</dbReference>
<feature type="domain" description="CARD" evidence="2">
    <location>
        <begin position="136"/>
        <end position="201"/>
    </location>
</feature>
<dbReference type="PANTHER" id="PTHR15034:SF5">
    <property type="entry name" value="DEATH DOMAIN-CONTAINING PROTEIN CRADD"/>
    <property type="match status" value="1"/>
</dbReference>
<dbReference type="AlphaFoldDB" id="A0A8B6D976"/>
<dbReference type="CDD" id="cd01670">
    <property type="entry name" value="Death"/>
    <property type="match status" value="1"/>
</dbReference>
<dbReference type="OrthoDB" id="1357022at2759"/>
<dbReference type="Gene3D" id="1.10.533.10">
    <property type="entry name" value="Death Domain, Fas"/>
    <property type="match status" value="3"/>
</dbReference>
<dbReference type="GO" id="GO:0007165">
    <property type="term" value="P:signal transduction"/>
    <property type="evidence" value="ECO:0007669"/>
    <property type="project" value="InterPro"/>
</dbReference>
<gene>
    <name evidence="3" type="ORF">MGAL_10B048200</name>
</gene>
<sequence length="302" mass="35230">MLRSKEEWTCPDHNRIHKTNSVSRWFADKISREVQKDLDQPREKLFIRPSGSNLQQLSDHIGYQTYQLGIELGLTVVEMQQIERNHVTNLRSQTEEVLSKWRRLPEATYEVLLKALYRLELSSVLPYITYEEGLAEQAEERIIQDIEISQILDHMMSHLVISSDDRRRIEHHAGQDDQNKNLIELVNKRGESTYNVFVDALLTSGYTDLAYELKCDSQEEGSNEALEQLHNKGLSEWNVPVYKVRLQKNYSNIVHCINHENIVDHLISFDILTIADSQMINANDPAQIQKNRKLMEFSVAWK</sequence>
<dbReference type="PANTHER" id="PTHR15034">
    <property type="entry name" value="DEATH DOMAIN-CONTAINING PROTEIN CRADD"/>
    <property type="match status" value="1"/>
</dbReference>
<evidence type="ECO:0000259" key="2">
    <source>
        <dbReference type="PROSITE" id="PS50209"/>
    </source>
</evidence>
<dbReference type="InterPro" id="IPR000488">
    <property type="entry name" value="Death_dom"/>
</dbReference>
<dbReference type="Pfam" id="PF00531">
    <property type="entry name" value="Death"/>
    <property type="match status" value="1"/>
</dbReference>
<evidence type="ECO:0008006" key="5">
    <source>
        <dbReference type="Google" id="ProtNLM"/>
    </source>
</evidence>
<feature type="domain" description="Death" evidence="1">
    <location>
        <begin position="50"/>
        <end position="132"/>
    </location>
</feature>
<dbReference type="SMART" id="SM00005">
    <property type="entry name" value="DEATH"/>
    <property type="match status" value="1"/>
</dbReference>
<dbReference type="InterPro" id="IPR037939">
    <property type="entry name" value="CRADD"/>
</dbReference>
<dbReference type="CDD" id="cd01671">
    <property type="entry name" value="CARD"/>
    <property type="match status" value="2"/>
</dbReference>
<protein>
    <recommendedName>
        <fullName evidence="5">Death domain-containing protein</fullName>
    </recommendedName>
</protein>
<evidence type="ECO:0000259" key="1">
    <source>
        <dbReference type="PROSITE" id="PS50017"/>
    </source>
</evidence>
<comment type="caution">
    <text evidence="3">The sequence shown here is derived from an EMBL/GenBank/DDBJ whole genome shotgun (WGS) entry which is preliminary data.</text>
</comment>
<name>A0A8B6D976_MYTGA</name>
<evidence type="ECO:0000313" key="3">
    <source>
        <dbReference type="EMBL" id="VDI17083.1"/>
    </source>
</evidence>
<dbReference type="GO" id="GO:0042981">
    <property type="term" value="P:regulation of apoptotic process"/>
    <property type="evidence" value="ECO:0007669"/>
    <property type="project" value="InterPro"/>
</dbReference>
<dbReference type="PROSITE" id="PS50017">
    <property type="entry name" value="DEATH_DOMAIN"/>
    <property type="match status" value="1"/>
</dbReference>
<dbReference type="GO" id="GO:0070513">
    <property type="term" value="F:death domain binding"/>
    <property type="evidence" value="ECO:0007669"/>
    <property type="project" value="InterPro"/>
</dbReference>
<organism evidence="3 4">
    <name type="scientific">Mytilus galloprovincialis</name>
    <name type="common">Mediterranean mussel</name>
    <dbReference type="NCBI Taxonomy" id="29158"/>
    <lineage>
        <taxon>Eukaryota</taxon>
        <taxon>Metazoa</taxon>
        <taxon>Spiralia</taxon>
        <taxon>Lophotrochozoa</taxon>
        <taxon>Mollusca</taxon>
        <taxon>Bivalvia</taxon>
        <taxon>Autobranchia</taxon>
        <taxon>Pteriomorphia</taxon>
        <taxon>Mytilida</taxon>
        <taxon>Mytiloidea</taxon>
        <taxon>Mytilidae</taxon>
        <taxon>Mytilinae</taxon>
        <taxon>Mytilus</taxon>
    </lineage>
</organism>
<proteinExistence type="predicted"/>
<dbReference type="SUPFAM" id="SSF47986">
    <property type="entry name" value="DEATH domain"/>
    <property type="match status" value="2"/>
</dbReference>
<evidence type="ECO:0000313" key="4">
    <source>
        <dbReference type="Proteomes" id="UP000596742"/>
    </source>
</evidence>
<dbReference type="PROSITE" id="PS50209">
    <property type="entry name" value="CARD"/>
    <property type="match status" value="2"/>
</dbReference>
<dbReference type="Proteomes" id="UP000596742">
    <property type="component" value="Unassembled WGS sequence"/>
</dbReference>
<reference evidence="3" key="1">
    <citation type="submission" date="2018-11" db="EMBL/GenBank/DDBJ databases">
        <authorList>
            <person name="Alioto T."/>
            <person name="Alioto T."/>
        </authorList>
    </citation>
    <scope>NUCLEOTIDE SEQUENCE</scope>
</reference>